<dbReference type="Pfam" id="PF03641">
    <property type="entry name" value="Lysine_decarbox"/>
    <property type="match status" value="1"/>
</dbReference>
<dbReference type="GO" id="GO:0008714">
    <property type="term" value="F:AMP nucleosidase activity"/>
    <property type="evidence" value="ECO:0007669"/>
    <property type="project" value="UniProtKB-EC"/>
</dbReference>
<dbReference type="PANTHER" id="PTHR31223">
    <property type="entry name" value="LOG FAMILY PROTEIN YJL055W"/>
    <property type="match status" value="1"/>
</dbReference>
<dbReference type="PANTHER" id="PTHR31223:SF70">
    <property type="entry name" value="LOG FAMILY PROTEIN YJL055W"/>
    <property type="match status" value="1"/>
</dbReference>
<gene>
    <name evidence="4" type="ORF">SAMN05660909_04741</name>
</gene>
<dbReference type="STRING" id="408074.SAMN05660909_04741"/>
<sequence>MKSVVVFCGSSAGNEPAYLQQAYELGQALAKRGLTLVYGGAKVGLMGAVADGALQANGKVIGVLPYFLQQKELAHNDLTELILVDTMHERKTKMNELSDAVIALPGGFGTMEELFEMLTWGQLGLHRKPVGLLNTNGFYDPLLQLAQTMNSKAFLTTENKEMLLHSNRIDELLVKLEQYQPPLKTKWITPEKS</sequence>
<dbReference type="Proteomes" id="UP000199656">
    <property type="component" value="Unassembled WGS sequence"/>
</dbReference>
<organism evidence="4 5">
    <name type="scientific">Chitinophaga terrae</name>
    <name type="common">ex Kim and Jung 2007</name>
    <dbReference type="NCBI Taxonomy" id="408074"/>
    <lineage>
        <taxon>Bacteria</taxon>
        <taxon>Pseudomonadati</taxon>
        <taxon>Bacteroidota</taxon>
        <taxon>Chitinophagia</taxon>
        <taxon>Chitinophagales</taxon>
        <taxon>Chitinophagaceae</taxon>
        <taxon>Chitinophaga</taxon>
    </lineage>
</organism>
<keyword evidence="3" id="KW-0378">Hydrolase</keyword>
<evidence type="ECO:0000256" key="3">
    <source>
        <dbReference type="RuleBase" id="RU363015"/>
    </source>
</evidence>
<reference evidence="5" key="1">
    <citation type="submission" date="2016-10" db="EMBL/GenBank/DDBJ databases">
        <authorList>
            <person name="Varghese N."/>
            <person name="Submissions S."/>
        </authorList>
    </citation>
    <scope>NUCLEOTIDE SEQUENCE [LARGE SCALE GENOMIC DNA]</scope>
    <source>
        <strain evidence="5">DSM 23920</strain>
    </source>
</reference>
<keyword evidence="5" id="KW-1185">Reference proteome</keyword>
<proteinExistence type="inferred from homology"/>
<name>A0A1H4FYH7_9BACT</name>
<dbReference type="SUPFAM" id="SSF102405">
    <property type="entry name" value="MCP/YpsA-like"/>
    <property type="match status" value="1"/>
</dbReference>
<protein>
    <recommendedName>
        <fullName evidence="3">Cytokinin riboside 5'-monophosphate phosphoribohydrolase</fullName>
        <ecNumber evidence="3">3.2.2.n1</ecNumber>
    </recommendedName>
</protein>
<dbReference type="NCBIfam" id="TIGR00730">
    <property type="entry name" value="Rossman fold protein, TIGR00730 family"/>
    <property type="match status" value="1"/>
</dbReference>
<dbReference type="InterPro" id="IPR005269">
    <property type="entry name" value="LOG"/>
</dbReference>
<evidence type="ECO:0000313" key="4">
    <source>
        <dbReference type="EMBL" id="SEB01708.1"/>
    </source>
</evidence>
<keyword evidence="3" id="KW-0203">Cytokinin biosynthesis</keyword>
<dbReference type="GO" id="GO:0005829">
    <property type="term" value="C:cytosol"/>
    <property type="evidence" value="ECO:0007669"/>
    <property type="project" value="TreeGrafter"/>
</dbReference>
<dbReference type="InterPro" id="IPR031100">
    <property type="entry name" value="LOG_fam"/>
</dbReference>
<evidence type="ECO:0000313" key="5">
    <source>
        <dbReference type="Proteomes" id="UP000199656"/>
    </source>
</evidence>
<dbReference type="EMBL" id="FNRL01000029">
    <property type="protein sequence ID" value="SEB01708.1"/>
    <property type="molecule type" value="Genomic_DNA"/>
</dbReference>
<evidence type="ECO:0000256" key="1">
    <source>
        <dbReference type="ARBA" id="ARBA00000274"/>
    </source>
</evidence>
<dbReference type="RefSeq" id="WP_089764825.1">
    <property type="nucleotide sequence ID" value="NZ_BKAT01000049.1"/>
</dbReference>
<dbReference type="GO" id="GO:0009691">
    <property type="term" value="P:cytokinin biosynthetic process"/>
    <property type="evidence" value="ECO:0007669"/>
    <property type="project" value="UniProtKB-UniRule"/>
</dbReference>
<dbReference type="OrthoDB" id="9801098at2"/>
<dbReference type="AlphaFoldDB" id="A0A1H4FYH7"/>
<comment type="catalytic activity">
    <reaction evidence="1">
        <text>AMP + H2O = D-ribose 5-phosphate + adenine</text>
        <dbReference type="Rhea" id="RHEA:20129"/>
        <dbReference type="ChEBI" id="CHEBI:15377"/>
        <dbReference type="ChEBI" id="CHEBI:16708"/>
        <dbReference type="ChEBI" id="CHEBI:78346"/>
        <dbReference type="ChEBI" id="CHEBI:456215"/>
        <dbReference type="EC" id="3.2.2.4"/>
    </reaction>
</comment>
<dbReference type="EC" id="3.2.2.n1" evidence="3"/>
<accession>A0A1H4FYH7</accession>
<comment type="similarity">
    <text evidence="2 3">Belongs to the LOG family.</text>
</comment>
<dbReference type="Gene3D" id="3.40.50.450">
    <property type="match status" value="1"/>
</dbReference>
<evidence type="ECO:0000256" key="2">
    <source>
        <dbReference type="ARBA" id="ARBA00006763"/>
    </source>
</evidence>